<dbReference type="OrthoDB" id="2720396at2"/>
<name>A0A511ZCJ7_9BACL</name>
<proteinExistence type="predicted"/>
<gene>
    <name evidence="1" type="ORF">SLU01_34820</name>
</gene>
<evidence type="ECO:0000313" key="1">
    <source>
        <dbReference type="EMBL" id="GEN85170.1"/>
    </source>
</evidence>
<reference evidence="1 2" key="1">
    <citation type="submission" date="2019-07" db="EMBL/GenBank/DDBJ databases">
        <title>Whole genome shotgun sequence of Sporosarcina luteola NBRC 105378.</title>
        <authorList>
            <person name="Hosoyama A."/>
            <person name="Uohara A."/>
            <person name="Ohji S."/>
            <person name="Ichikawa N."/>
        </authorList>
    </citation>
    <scope>NUCLEOTIDE SEQUENCE [LARGE SCALE GENOMIC DNA]</scope>
    <source>
        <strain evidence="1 2">NBRC 105378</strain>
    </source>
</reference>
<accession>A0A511ZCJ7</accession>
<keyword evidence="2" id="KW-1185">Reference proteome</keyword>
<sequence length="292" mass="34030">MEISKLDKSNQGEVNKINTFINKVFCENRDLKEQMDSSISAKFHKGIYSVQKDEEILVVASTHKSTWHPNCIYISLAYNLDRIDELALQSMITELMDIYDQPLFFLLDNRFYQVKELLTRNHFRMIRKTEIIHINPILPKGEIGQDEQILSVREICTNEAIMHSFVQLCKKTYTETHTDNPVANLPIESWRRAAMDGLMEEHSYVIVNGMQVTGFSLMYKYDEKVWELGWIGVDEISRINDLDKLIHKQLEDAAKNRISFIEKEVDSTCPYSLHICDSVESEVAETLYAYMK</sequence>
<organism evidence="1 2">
    <name type="scientific">Sporosarcina luteola</name>
    <dbReference type="NCBI Taxonomy" id="582850"/>
    <lineage>
        <taxon>Bacteria</taxon>
        <taxon>Bacillati</taxon>
        <taxon>Bacillota</taxon>
        <taxon>Bacilli</taxon>
        <taxon>Bacillales</taxon>
        <taxon>Caryophanaceae</taxon>
        <taxon>Sporosarcina</taxon>
    </lineage>
</organism>
<comment type="caution">
    <text evidence="1">The sequence shown here is derived from an EMBL/GenBank/DDBJ whole genome shotgun (WGS) entry which is preliminary data.</text>
</comment>
<dbReference type="Proteomes" id="UP000321901">
    <property type="component" value="Unassembled WGS sequence"/>
</dbReference>
<dbReference type="AlphaFoldDB" id="A0A511ZCJ7"/>
<evidence type="ECO:0000313" key="2">
    <source>
        <dbReference type="Proteomes" id="UP000321901"/>
    </source>
</evidence>
<dbReference type="EMBL" id="BJYL01000063">
    <property type="protein sequence ID" value="GEN85170.1"/>
    <property type="molecule type" value="Genomic_DNA"/>
</dbReference>
<dbReference type="RefSeq" id="WP_147060708.1">
    <property type="nucleotide sequence ID" value="NZ_BJYL01000063.1"/>
</dbReference>
<protein>
    <submittedName>
        <fullName evidence="1">Uncharacterized protein</fullName>
    </submittedName>
</protein>